<dbReference type="EMBL" id="SRYA01000027">
    <property type="protein sequence ID" value="TGY95584.1"/>
    <property type="molecule type" value="Genomic_DNA"/>
</dbReference>
<accession>A0AC61RUT5</accession>
<dbReference type="Proteomes" id="UP000304953">
    <property type="component" value="Unassembled WGS sequence"/>
</dbReference>
<sequence length="160" mass="18639">MMRKRLDAMASLFVKITTGILFASAVFITVFYGWELELHVDILWQILVLAFICTLGSLVISVDGQREISRRSMLIRIAVYYAYVNAAVLFGGFLFRWFSFDNLNQVLGMVAAVAVVYLAVWICSSWLDYREAEQINRKLERYFEGRKNMNQNMEQKMKHD</sequence>
<evidence type="ECO:0000313" key="1">
    <source>
        <dbReference type="EMBL" id="TGY95584.1"/>
    </source>
</evidence>
<name>A0AC61RUT5_9FIRM</name>
<organism evidence="1 2">
    <name type="scientific">Petralouisia muris</name>
    <dbReference type="NCBI Taxonomy" id="3032872"/>
    <lineage>
        <taxon>Bacteria</taxon>
        <taxon>Bacillati</taxon>
        <taxon>Bacillota</taxon>
        <taxon>Clostridia</taxon>
        <taxon>Lachnospirales</taxon>
        <taxon>Lachnospiraceae</taxon>
        <taxon>Petralouisia</taxon>
    </lineage>
</organism>
<comment type="caution">
    <text evidence="1">The sequence shown here is derived from an EMBL/GenBank/DDBJ whole genome shotgun (WGS) entry which is preliminary data.</text>
</comment>
<keyword evidence="2" id="KW-1185">Reference proteome</keyword>
<gene>
    <name evidence="1" type="ORF">E5329_14275</name>
</gene>
<evidence type="ECO:0000313" key="2">
    <source>
        <dbReference type="Proteomes" id="UP000304953"/>
    </source>
</evidence>
<proteinExistence type="predicted"/>
<protein>
    <submittedName>
        <fullName evidence="1">DUF3021 domain-containing protein</fullName>
    </submittedName>
</protein>
<reference evidence="1" key="1">
    <citation type="submission" date="2019-04" db="EMBL/GenBank/DDBJ databases">
        <title>Microbes associate with the intestines of laboratory mice.</title>
        <authorList>
            <person name="Navarre W."/>
            <person name="Wong E."/>
            <person name="Huang K."/>
            <person name="Tropini C."/>
            <person name="Ng K."/>
            <person name="Yu B."/>
        </authorList>
    </citation>
    <scope>NUCLEOTIDE SEQUENCE</scope>
    <source>
        <strain evidence="1">NM01_1-7b</strain>
    </source>
</reference>